<reference evidence="2 3" key="1">
    <citation type="submission" date="2020-07" db="EMBL/GenBank/DDBJ databases">
        <title>Stappia sp., F7233, whole genome shotgun sequencing project.</title>
        <authorList>
            <person name="Jiang S."/>
            <person name="Liu Z.W."/>
            <person name="Du Z.J."/>
        </authorList>
    </citation>
    <scope>NUCLEOTIDE SEQUENCE [LARGE SCALE GENOMIC DNA]</scope>
    <source>
        <strain evidence="2 3">F7233</strain>
    </source>
</reference>
<evidence type="ECO:0000313" key="2">
    <source>
        <dbReference type="EMBL" id="MBA5776147.1"/>
    </source>
</evidence>
<evidence type="ECO:0000256" key="1">
    <source>
        <dbReference type="SAM" id="Phobius"/>
    </source>
</evidence>
<accession>A0A839AB65</accession>
<proteinExistence type="predicted"/>
<dbReference type="PIRSF" id="PIRSF011386">
    <property type="entry name" value="FixH"/>
    <property type="match status" value="1"/>
</dbReference>
<gene>
    <name evidence="2" type="ORF">H2509_03310</name>
</gene>
<dbReference type="RefSeq" id="WP_182162284.1">
    <property type="nucleotide sequence ID" value="NZ_JACFXV010000037.1"/>
</dbReference>
<dbReference type="Pfam" id="PF05751">
    <property type="entry name" value="FixH"/>
    <property type="match status" value="1"/>
</dbReference>
<dbReference type="AlphaFoldDB" id="A0A839AB65"/>
<evidence type="ECO:0000313" key="3">
    <source>
        <dbReference type="Proteomes" id="UP000541109"/>
    </source>
</evidence>
<dbReference type="EMBL" id="JACFXV010000037">
    <property type="protein sequence ID" value="MBA5776147.1"/>
    <property type="molecule type" value="Genomic_DNA"/>
</dbReference>
<organism evidence="2 3">
    <name type="scientific">Stappia albiluteola</name>
    <dbReference type="NCBI Taxonomy" id="2758565"/>
    <lineage>
        <taxon>Bacteria</taxon>
        <taxon>Pseudomonadati</taxon>
        <taxon>Pseudomonadota</taxon>
        <taxon>Alphaproteobacteria</taxon>
        <taxon>Hyphomicrobiales</taxon>
        <taxon>Stappiaceae</taxon>
        <taxon>Stappia</taxon>
    </lineage>
</organism>
<keyword evidence="1" id="KW-0812">Transmembrane</keyword>
<dbReference type="InterPro" id="IPR013783">
    <property type="entry name" value="Ig-like_fold"/>
</dbReference>
<sequence>MDGARRIRVVTGRTVLFWLLGFFLVVSAANAVFIWLALGSFPGVVVESSYEAGLRYNGEIARSKAQADLGWQVDAHVERQADGTADILVTAKDEAGNPLSGLLLKATLTRPASDGDARVVILAEGETGRYSGLAESIDAGQWLLDLEADGPAAGGGDNTVFRSHNRLFLKGE</sequence>
<keyword evidence="1" id="KW-0472">Membrane</keyword>
<dbReference type="InterPro" id="IPR008620">
    <property type="entry name" value="FixH"/>
</dbReference>
<name>A0A839AB65_9HYPH</name>
<keyword evidence="3" id="KW-1185">Reference proteome</keyword>
<dbReference type="InterPro" id="IPR018037">
    <property type="entry name" value="FixH_proteobacterial"/>
</dbReference>
<keyword evidence="1" id="KW-1133">Transmembrane helix</keyword>
<dbReference type="Gene3D" id="2.60.40.10">
    <property type="entry name" value="Immunoglobulins"/>
    <property type="match status" value="1"/>
</dbReference>
<protein>
    <submittedName>
        <fullName evidence="2">FixH family protein</fullName>
    </submittedName>
</protein>
<comment type="caution">
    <text evidence="2">The sequence shown here is derived from an EMBL/GenBank/DDBJ whole genome shotgun (WGS) entry which is preliminary data.</text>
</comment>
<feature type="transmembrane region" description="Helical" evidence="1">
    <location>
        <begin position="15"/>
        <end position="38"/>
    </location>
</feature>
<dbReference type="Proteomes" id="UP000541109">
    <property type="component" value="Unassembled WGS sequence"/>
</dbReference>